<feature type="DNA-binding region" description="OmpR/PhoB-type" evidence="5">
    <location>
        <begin position="127"/>
        <end position="226"/>
    </location>
</feature>
<dbReference type="eggNOG" id="COG0745">
    <property type="taxonomic scope" value="Bacteria"/>
</dbReference>
<dbReference type="InterPro" id="IPR036388">
    <property type="entry name" value="WH-like_DNA-bd_sf"/>
</dbReference>
<dbReference type="SMART" id="SM00862">
    <property type="entry name" value="Trans_reg_C"/>
    <property type="match status" value="1"/>
</dbReference>
<organism evidence="8 9">
    <name type="scientific">Bartonella clarridgeiae (strain CCUG 45776 / CIP 104772 / 73)</name>
    <dbReference type="NCBI Taxonomy" id="696125"/>
    <lineage>
        <taxon>Bacteria</taxon>
        <taxon>Pseudomonadati</taxon>
        <taxon>Pseudomonadota</taxon>
        <taxon>Alphaproteobacteria</taxon>
        <taxon>Hyphomicrobiales</taxon>
        <taxon>Bartonellaceae</taxon>
        <taxon>Bartonella</taxon>
    </lineage>
</organism>
<keyword evidence="9" id="KW-1185">Reference proteome</keyword>
<keyword evidence="8" id="KW-0966">Cell projection</keyword>
<dbReference type="EMBL" id="FN645454">
    <property type="protein sequence ID" value="CBI76164.1"/>
    <property type="molecule type" value="Genomic_DNA"/>
</dbReference>
<proteinExistence type="predicted"/>
<dbReference type="GO" id="GO:0032993">
    <property type="term" value="C:protein-DNA complex"/>
    <property type="evidence" value="ECO:0007669"/>
    <property type="project" value="TreeGrafter"/>
</dbReference>
<evidence type="ECO:0000313" key="9">
    <source>
        <dbReference type="Proteomes" id="UP000009101"/>
    </source>
</evidence>
<dbReference type="Pfam" id="PF00486">
    <property type="entry name" value="Trans_reg_C"/>
    <property type="match status" value="1"/>
</dbReference>
<dbReference type="GO" id="GO:0005829">
    <property type="term" value="C:cytosol"/>
    <property type="evidence" value="ECO:0007669"/>
    <property type="project" value="TreeGrafter"/>
</dbReference>
<dbReference type="PANTHER" id="PTHR48111">
    <property type="entry name" value="REGULATOR OF RPOS"/>
    <property type="match status" value="1"/>
</dbReference>
<keyword evidence="3" id="KW-0804">Transcription</keyword>
<dbReference type="AlphaFoldDB" id="E6YH26"/>
<dbReference type="InterPro" id="IPR011006">
    <property type="entry name" value="CheY-like_superfamily"/>
</dbReference>
<dbReference type="InterPro" id="IPR039420">
    <property type="entry name" value="WalR-like"/>
</dbReference>
<evidence type="ECO:0000256" key="1">
    <source>
        <dbReference type="ARBA" id="ARBA00023015"/>
    </source>
</evidence>
<feature type="domain" description="OmpR/PhoB-type" evidence="7">
    <location>
        <begin position="127"/>
        <end position="226"/>
    </location>
</feature>
<keyword evidence="1" id="KW-0805">Transcription regulation</keyword>
<keyword evidence="2 5" id="KW-0238">DNA-binding</keyword>
<protein>
    <submittedName>
        <fullName evidence="8">Flagellar transcriptional regulator ftcR</fullName>
    </submittedName>
</protein>
<dbReference type="CDD" id="cd00383">
    <property type="entry name" value="trans_reg_C"/>
    <property type="match status" value="1"/>
</dbReference>
<evidence type="ECO:0000256" key="4">
    <source>
        <dbReference type="PROSITE-ProRule" id="PRU00169"/>
    </source>
</evidence>
<evidence type="ECO:0000256" key="5">
    <source>
        <dbReference type="PROSITE-ProRule" id="PRU01091"/>
    </source>
</evidence>
<evidence type="ECO:0000313" key="8">
    <source>
        <dbReference type="EMBL" id="CBI76164.1"/>
    </source>
</evidence>
<dbReference type="KEGG" id="bcd:BARCL_0483"/>
<feature type="domain" description="Response regulatory" evidence="6">
    <location>
        <begin position="1"/>
        <end position="116"/>
    </location>
</feature>
<dbReference type="OrthoDB" id="9807846at2"/>
<dbReference type="SUPFAM" id="SSF52172">
    <property type="entry name" value="CheY-like"/>
    <property type="match status" value="1"/>
</dbReference>
<comment type="caution">
    <text evidence="4">Lacks conserved residue(s) required for the propagation of feature annotation.</text>
</comment>
<dbReference type="HOGENOM" id="CLU_1064703_0_0_5"/>
<reference evidence="9" key="1">
    <citation type="submission" date="2009-11" db="EMBL/GenBank/DDBJ databases">
        <title>Genome sequencing of Bartonella species and comparative genomics.</title>
        <authorList>
            <person name="Engel P."/>
            <person name="Salzburger W."/>
            <person name="Marius L."/>
            <person name="Chao-Chin C."/>
            <person name="Soichi M."/>
            <person name="Christa L."/>
            <person name="Alexandra C."/>
            <person name="Aurelie L."/>
            <person name="Claudine M."/>
            <person name="Stephan S.C."/>
            <person name="Christoph D."/>
        </authorList>
    </citation>
    <scope>NUCLEOTIDE SEQUENCE [LARGE SCALE GENOMIC DNA]</scope>
    <source>
        <strain evidence="9">CIP 104772 / 73</strain>
    </source>
</reference>
<dbReference type="GO" id="GO:0000156">
    <property type="term" value="F:phosphorelay response regulator activity"/>
    <property type="evidence" value="ECO:0007669"/>
    <property type="project" value="TreeGrafter"/>
</dbReference>
<dbReference type="Proteomes" id="UP000009101">
    <property type="component" value="Chromosome"/>
</dbReference>
<reference evidence="8 9" key="2">
    <citation type="journal article" date="2011" name="PLoS Genet.">
        <title>Parallel evolution of a type IV secretion system in radiating lineages of the host-restricted bacterial pathogen Bartonella.</title>
        <authorList>
            <person name="Engel P."/>
            <person name="Salzburger W."/>
            <person name="Liesch M."/>
            <person name="Chang C.C."/>
            <person name="Maruyama S."/>
            <person name="Lanz C."/>
            <person name="Calteau A."/>
            <person name="Lajus A."/>
            <person name="Medigue C."/>
            <person name="Schuster S.C."/>
            <person name="Dehio C."/>
        </authorList>
    </citation>
    <scope>NUCLEOTIDE SEQUENCE [LARGE SCALE GENOMIC DNA]</scope>
    <source>
        <strain evidence="9">CIP 104772 / 73</strain>
    </source>
</reference>
<dbReference type="InterPro" id="IPR001789">
    <property type="entry name" value="Sig_transdc_resp-reg_receiver"/>
</dbReference>
<dbReference type="InterPro" id="IPR001867">
    <property type="entry name" value="OmpR/PhoB-type_DNA-bd"/>
</dbReference>
<dbReference type="STRING" id="696125.BARCL_0483"/>
<dbReference type="GO" id="GO:0000976">
    <property type="term" value="F:transcription cis-regulatory region binding"/>
    <property type="evidence" value="ECO:0007669"/>
    <property type="project" value="TreeGrafter"/>
</dbReference>
<gene>
    <name evidence="8" type="primary">ftcR</name>
    <name evidence="8" type="ordered locus">BARCL_0483</name>
</gene>
<dbReference type="PROSITE" id="PS51755">
    <property type="entry name" value="OMPR_PHOB"/>
    <property type="match status" value="1"/>
</dbReference>
<evidence type="ECO:0000256" key="3">
    <source>
        <dbReference type="ARBA" id="ARBA00023163"/>
    </source>
</evidence>
<dbReference type="Gene3D" id="1.10.10.10">
    <property type="entry name" value="Winged helix-like DNA-binding domain superfamily/Winged helix DNA-binding domain"/>
    <property type="match status" value="1"/>
</dbReference>
<name>E6YH26_BARC7</name>
<dbReference type="Gene3D" id="3.40.50.2300">
    <property type="match status" value="1"/>
</dbReference>
<sequence>MIVVVDDRKLVTDGYATLFSREGVAATGLPPSDFSEWISTASDNEISSIEAILLGKCENQIELPKEIRNYSSAPILAMTETNILSHTIELFQSGMDDVLRKPIHVREILARIGAIRRRIGNNIRGINTAIEVGPISVFNDGRDPQINGIELALPRRERRILEYLIANAGKRVNKTQIFNAVYGIFDDAIEENVIESHISKLRKKLKAKIGYDIIDSKRFLGYSLQVKDN</sequence>
<dbReference type="InterPro" id="IPR016032">
    <property type="entry name" value="Sig_transdc_resp-reg_C-effctor"/>
</dbReference>
<dbReference type="PROSITE" id="PS50110">
    <property type="entry name" value="RESPONSE_REGULATORY"/>
    <property type="match status" value="1"/>
</dbReference>
<dbReference type="RefSeq" id="WP_013544828.1">
    <property type="nucleotide sequence ID" value="NC_014932.1"/>
</dbReference>
<evidence type="ECO:0000256" key="2">
    <source>
        <dbReference type="ARBA" id="ARBA00023125"/>
    </source>
</evidence>
<dbReference type="SUPFAM" id="SSF46894">
    <property type="entry name" value="C-terminal effector domain of the bipartite response regulators"/>
    <property type="match status" value="1"/>
</dbReference>
<accession>E6YH26</accession>
<evidence type="ECO:0000259" key="7">
    <source>
        <dbReference type="PROSITE" id="PS51755"/>
    </source>
</evidence>
<keyword evidence="8" id="KW-0969">Cilium</keyword>
<dbReference type="GO" id="GO:0006355">
    <property type="term" value="P:regulation of DNA-templated transcription"/>
    <property type="evidence" value="ECO:0007669"/>
    <property type="project" value="InterPro"/>
</dbReference>
<keyword evidence="8" id="KW-0282">Flagellum</keyword>
<dbReference type="PANTHER" id="PTHR48111:SF67">
    <property type="entry name" value="TRANSCRIPTIONAL REGULATORY PROTEIN TCTD"/>
    <property type="match status" value="1"/>
</dbReference>
<evidence type="ECO:0000259" key="6">
    <source>
        <dbReference type="PROSITE" id="PS50110"/>
    </source>
</evidence>